<dbReference type="AlphaFoldDB" id="A0A058ZW06"/>
<sequence>MQVFIYVKHTHCAPETKLNNKIIYMQNNHKPFANVNVGFIFNEEKKSYGKLVSFFHRGQFCWQECNNVA</sequence>
<accession>A0A058ZW06</accession>
<reference evidence="1" key="1">
    <citation type="submission" date="2013-07" db="EMBL/GenBank/DDBJ databases">
        <title>The genome of Eucalyptus grandis.</title>
        <authorList>
            <person name="Schmutz J."/>
            <person name="Hayes R."/>
            <person name="Myburg A."/>
            <person name="Tuskan G."/>
            <person name="Grattapaglia D."/>
            <person name="Rokhsar D.S."/>
        </authorList>
    </citation>
    <scope>NUCLEOTIDE SEQUENCE</scope>
    <source>
        <tissue evidence="1">Leaf extractions</tissue>
    </source>
</reference>
<proteinExistence type="predicted"/>
<gene>
    <name evidence="1" type="ORF">EUGRSUZ_L00122</name>
</gene>
<dbReference type="EMBL" id="KK198766">
    <property type="protein sequence ID" value="KCW45958.1"/>
    <property type="molecule type" value="Genomic_DNA"/>
</dbReference>
<organism evidence="1">
    <name type="scientific">Eucalyptus grandis</name>
    <name type="common">Flooded gum</name>
    <dbReference type="NCBI Taxonomy" id="71139"/>
    <lineage>
        <taxon>Eukaryota</taxon>
        <taxon>Viridiplantae</taxon>
        <taxon>Streptophyta</taxon>
        <taxon>Embryophyta</taxon>
        <taxon>Tracheophyta</taxon>
        <taxon>Spermatophyta</taxon>
        <taxon>Magnoliopsida</taxon>
        <taxon>eudicotyledons</taxon>
        <taxon>Gunneridae</taxon>
        <taxon>Pentapetalae</taxon>
        <taxon>rosids</taxon>
        <taxon>malvids</taxon>
        <taxon>Myrtales</taxon>
        <taxon>Myrtaceae</taxon>
        <taxon>Myrtoideae</taxon>
        <taxon>Eucalypteae</taxon>
        <taxon>Eucalyptus</taxon>
    </lineage>
</organism>
<evidence type="ECO:0000313" key="1">
    <source>
        <dbReference type="EMBL" id="KCW45958.1"/>
    </source>
</evidence>
<dbReference type="InParanoid" id="A0A058ZW06"/>
<name>A0A058ZW06_EUCGR</name>
<dbReference type="Gramene" id="KCW45958">
    <property type="protein sequence ID" value="KCW45958"/>
    <property type="gene ID" value="EUGRSUZ_L00122"/>
</dbReference>
<protein>
    <submittedName>
        <fullName evidence="1">Uncharacterized protein</fullName>
    </submittedName>
</protein>